<gene>
    <name evidence="1" type="ordered locus">Tola_1926</name>
</gene>
<reference evidence="2" key="1">
    <citation type="submission" date="2009-05" db="EMBL/GenBank/DDBJ databases">
        <title>Complete sequence of Tolumonas auensis DSM 9187.</title>
        <authorList>
            <consortium name="US DOE Joint Genome Institute"/>
            <person name="Lucas S."/>
            <person name="Copeland A."/>
            <person name="Lapidus A."/>
            <person name="Glavina del Rio T."/>
            <person name="Tice H."/>
            <person name="Bruce D."/>
            <person name="Goodwin L."/>
            <person name="Pitluck S."/>
            <person name="Chertkov O."/>
            <person name="Brettin T."/>
            <person name="Detter J.C."/>
            <person name="Han C."/>
            <person name="Larimer F."/>
            <person name="Land M."/>
            <person name="Hauser L."/>
            <person name="Kyrpides N."/>
            <person name="Mikhailova N."/>
            <person name="Spring S."/>
            <person name="Beller H."/>
        </authorList>
    </citation>
    <scope>NUCLEOTIDE SEQUENCE [LARGE SCALE GENOMIC DNA]</scope>
    <source>
        <strain evidence="2">DSM 9187 / TA4</strain>
    </source>
</reference>
<dbReference type="HOGENOM" id="CLU_894120_0_0_6"/>
<keyword evidence="2" id="KW-1185">Reference proteome</keyword>
<accession>C4LG10</accession>
<sequence>MDNPTPLPQKAKPAITLFIGDMARSLENYAAINYRTELSHMHVLHAVSSLWITGTTAYEELYAQVTSLPVYMQQDPFVLMPVYDFAGFAATCKRLMGTNITDRQILTLTKLATEIIDKKLNKHRYDKDIPANISAKNAIICDFMSGMGHMQDAGYDVNMLHHLSGSWKYMYAIVPINDRYDAIYLSDASRKKGKGSVELTSKAKDTSEFTSLLMFANRLANEGRLPVQFAPLIVDYVTPTRDSCAGQPEYEKVIFQSPIGSTRSVDTVMPSGYACMQFAKYANTPILPEELPFVMESMIELVKHLEKEICS</sequence>
<dbReference type="RefSeq" id="WP_015878995.1">
    <property type="nucleotide sequence ID" value="NC_012691.1"/>
</dbReference>
<dbReference type="AlphaFoldDB" id="C4LG10"/>
<organism evidence="1 2">
    <name type="scientific">Tolumonas auensis (strain DSM 9187 / NBRC 110442 / TA 4)</name>
    <dbReference type="NCBI Taxonomy" id="595494"/>
    <lineage>
        <taxon>Bacteria</taxon>
        <taxon>Pseudomonadati</taxon>
        <taxon>Pseudomonadota</taxon>
        <taxon>Gammaproteobacteria</taxon>
        <taxon>Aeromonadales</taxon>
        <taxon>Aeromonadaceae</taxon>
        <taxon>Tolumonas</taxon>
    </lineage>
</organism>
<evidence type="ECO:0000313" key="1">
    <source>
        <dbReference type="EMBL" id="ACQ93527.1"/>
    </source>
</evidence>
<reference evidence="1 2" key="2">
    <citation type="journal article" date="2011" name="Stand. Genomic Sci.">
        <title>Complete genome sequence of Tolumonas auensis type strain (TA 4).</title>
        <authorList>
            <person name="Chertkov O."/>
            <person name="Copeland A."/>
            <person name="Lucas S."/>
            <person name="Lapidus A."/>
            <person name="Berry K.W."/>
            <person name="Detter J.C."/>
            <person name="Del Rio T.G."/>
            <person name="Hammon N."/>
            <person name="Dalin E."/>
            <person name="Tice H."/>
            <person name="Pitluck S."/>
            <person name="Richardson P."/>
            <person name="Bruce D."/>
            <person name="Goodwin L."/>
            <person name="Han C."/>
            <person name="Tapia R."/>
            <person name="Saunders E."/>
            <person name="Schmutz J."/>
            <person name="Brettin T."/>
            <person name="Larimer F."/>
            <person name="Land M."/>
            <person name="Hauser L."/>
            <person name="Spring S."/>
            <person name="Rohde M."/>
            <person name="Kyrpides N.C."/>
            <person name="Ivanova N."/>
            <person name="Goker M."/>
            <person name="Beller H.R."/>
            <person name="Klenk H.P."/>
            <person name="Woyke T."/>
        </authorList>
    </citation>
    <scope>NUCLEOTIDE SEQUENCE [LARGE SCALE GENOMIC DNA]</scope>
    <source>
        <strain evidence="2">DSM 9187 / TA4</strain>
    </source>
</reference>
<name>C4LG10_TOLAT</name>
<dbReference type="KEGG" id="tau:Tola_1926"/>
<protein>
    <submittedName>
        <fullName evidence="1">Uncharacterized protein</fullName>
    </submittedName>
</protein>
<proteinExistence type="predicted"/>
<dbReference type="Proteomes" id="UP000009073">
    <property type="component" value="Chromosome"/>
</dbReference>
<evidence type="ECO:0000313" key="2">
    <source>
        <dbReference type="Proteomes" id="UP000009073"/>
    </source>
</evidence>
<dbReference type="EMBL" id="CP001616">
    <property type="protein sequence ID" value="ACQ93527.1"/>
    <property type="molecule type" value="Genomic_DNA"/>
</dbReference>